<evidence type="ECO:0000256" key="1">
    <source>
        <dbReference type="SAM" id="Phobius"/>
    </source>
</evidence>
<dbReference type="AlphaFoldDB" id="A0A7Y7QF79"/>
<name>A0A7Y7QF79_LACRH</name>
<gene>
    <name evidence="2" type="ORF">HWN39_04930</name>
</gene>
<keyword evidence="1" id="KW-0472">Membrane</keyword>
<dbReference type="Proteomes" id="UP000542889">
    <property type="component" value="Unassembled WGS sequence"/>
</dbReference>
<sequence length="164" mass="18938">MLKQTKYCLMLILAVMIVTIIGASVKNLNTNQYCYQEKNIKLGQTALLYRKHPFRITHVEMTTDLAKVFNQQEQRILKDDQTKQFIVVKAVSSYQSSEHITLNVDNNNIYEVSPFGTHRYASSYRYVFCLSKKLSGAFNSHSLRLSVDNPDLPGRTRHTFLLTK</sequence>
<evidence type="ECO:0000313" key="3">
    <source>
        <dbReference type="Proteomes" id="UP000542889"/>
    </source>
</evidence>
<dbReference type="EMBL" id="JABXWP010000005">
    <property type="protein sequence ID" value="NVO87843.1"/>
    <property type="molecule type" value="Genomic_DNA"/>
</dbReference>
<keyword evidence="1" id="KW-1133">Transmembrane helix</keyword>
<keyword evidence="1" id="KW-0812">Transmembrane</keyword>
<organism evidence="2 3">
    <name type="scientific">Lacticaseibacillus rhamnosus</name>
    <name type="common">Lactobacillus rhamnosus</name>
    <dbReference type="NCBI Taxonomy" id="47715"/>
    <lineage>
        <taxon>Bacteria</taxon>
        <taxon>Bacillati</taxon>
        <taxon>Bacillota</taxon>
        <taxon>Bacilli</taxon>
        <taxon>Lactobacillales</taxon>
        <taxon>Lactobacillaceae</taxon>
        <taxon>Lacticaseibacillus</taxon>
    </lineage>
</organism>
<proteinExistence type="predicted"/>
<protein>
    <submittedName>
        <fullName evidence="2">Uncharacterized protein</fullName>
    </submittedName>
</protein>
<evidence type="ECO:0000313" key="2">
    <source>
        <dbReference type="EMBL" id="NVO87843.1"/>
    </source>
</evidence>
<accession>A0A7Y7QF79</accession>
<reference evidence="2 3" key="1">
    <citation type="submission" date="2020-06" db="EMBL/GenBank/DDBJ databases">
        <title>Lactobacillus rhamnosus QC,genome.</title>
        <authorList>
            <person name="Yi H."/>
            <person name="Jin M."/>
        </authorList>
    </citation>
    <scope>NUCLEOTIDE SEQUENCE [LARGE SCALE GENOMIC DNA]</scope>
    <source>
        <strain evidence="2 3">QC</strain>
    </source>
</reference>
<dbReference type="RefSeq" id="WP_176817797.1">
    <property type="nucleotide sequence ID" value="NZ_JABXWP010000005.1"/>
</dbReference>
<feature type="transmembrane region" description="Helical" evidence="1">
    <location>
        <begin position="7"/>
        <end position="25"/>
    </location>
</feature>
<comment type="caution">
    <text evidence="2">The sequence shown here is derived from an EMBL/GenBank/DDBJ whole genome shotgun (WGS) entry which is preliminary data.</text>
</comment>